<dbReference type="Proteomes" id="UP000192223">
    <property type="component" value="Unplaced"/>
</dbReference>
<proteinExistence type="inferred from homology"/>
<comment type="similarity">
    <text evidence="1">Belongs to the GILT family.</text>
</comment>
<evidence type="ECO:0000313" key="5">
    <source>
        <dbReference type="RefSeq" id="XP_018322359.1"/>
    </source>
</evidence>
<keyword evidence="4" id="KW-1185">Reference proteome</keyword>
<evidence type="ECO:0000256" key="2">
    <source>
        <dbReference type="ARBA" id="ARBA00023180"/>
    </source>
</evidence>
<accession>A0A1W4WEK1</accession>
<dbReference type="KEGG" id="apln:108735065"/>
<dbReference type="PANTHER" id="PTHR13234:SF68">
    <property type="entry name" value="GH19763P"/>
    <property type="match status" value="1"/>
</dbReference>
<organism evidence="4 5">
    <name type="scientific">Agrilus planipennis</name>
    <name type="common">Emerald ash borer</name>
    <name type="synonym">Agrilus marcopoli</name>
    <dbReference type="NCBI Taxonomy" id="224129"/>
    <lineage>
        <taxon>Eukaryota</taxon>
        <taxon>Metazoa</taxon>
        <taxon>Ecdysozoa</taxon>
        <taxon>Arthropoda</taxon>
        <taxon>Hexapoda</taxon>
        <taxon>Insecta</taxon>
        <taxon>Pterygota</taxon>
        <taxon>Neoptera</taxon>
        <taxon>Endopterygota</taxon>
        <taxon>Coleoptera</taxon>
        <taxon>Polyphaga</taxon>
        <taxon>Elateriformia</taxon>
        <taxon>Buprestoidea</taxon>
        <taxon>Buprestidae</taxon>
        <taxon>Agrilinae</taxon>
        <taxon>Agrilus</taxon>
    </lineage>
</organism>
<dbReference type="Gene3D" id="3.40.30.10">
    <property type="entry name" value="Glutaredoxin"/>
    <property type="match status" value="1"/>
</dbReference>
<reference evidence="5" key="1">
    <citation type="submission" date="2025-08" db="UniProtKB">
        <authorList>
            <consortium name="RefSeq"/>
        </authorList>
    </citation>
    <scope>IDENTIFICATION</scope>
    <source>
        <tissue evidence="5">Entire body</tissue>
    </source>
</reference>
<evidence type="ECO:0000256" key="3">
    <source>
        <dbReference type="SAM" id="SignalP"/>
    </source>
</evidence>
<dbReference type="OrthoDB" id="958254at2759"/>
<sequence>MSVSKKDILCLTLILILSFFCKDAHGLEKLNVDILYEALCPDSLRFVRNQLHPSWKELEPYINIHFVPFGKSQSINDGESFQCQHGPGECNRNKIMSCALQGIPDQSTQVEYVKCAMVSFFQENDPLGFAERCATEAGLQWSEIMTCYNSNIGTMLQLQAERETQAIKPKFVPTILYNKTFDQVLQNDSIRNFKQVACSLVSQTHPNACS</sequence>
<dbReference type="AlphaFoldDB" id="A0A1W4WEK1"/>
<feature type="chain" id="PRO_5010693501" evidence="3">
    <location>
        <begin position="27"/>
        <end position="210"/>
    </location>
</feature>
<dbReference type="PANTHER" id="PTHR13234">
    <property type="entry name" value="GAMMA-INTERFERON INDUCIBLE LYSOSOMAL THIOL REDUCTASE GILT"/>
    <property type="match status" value="1"/>
</dbReference>
<dbReference type="STRING" id="224129.A0A1W4WEK1"/>
<feature type="signal peptide" evidence="3">
    <location>
        <begin position="1"/>
        <end position="26"/>
    </location>
</feature>
<dbReference type="InterPro" id="IPR004911">
    <property type="entry name" value="Interferon-induced_GILT"/>
</dbReference>
<evidence type="ECO:0000256" key="1">
    <source>
        <dbReference type="ARBA" id="ARBA00005679"/>
    </source>
</evidence>
<dbReference type="Pfam" id="PF03227">
    <property type="entry name" value="GILT"/>
    <property type="match status" value="1"/>
</dbReference>
<dbReference type="InParanoid" id="A0A1W4WEK1"/>
<evidence type="ECO:0000313" key="4">
    <source>
        <dbReference type="Proteomes" id="UP000192223"/>
    </source>
</evidence>
<name>A0A1W4WEK1_AGRPL</name>
<dbReference type="GeneID" id="108735065"/>
<gene>
    <name evidence="5" type="primary">LOC108735065</name>
</gene>
<dbReference type="GO" id="GO:0016671">
    <property type="term" value="F:oxidoreductase activity, acting on a sulfur group of donors, disulfide as acceptor"/>
    <property type="evidence" value="ECO:0007669"/>
    <property type="project" value="InterPro"/>
</dbReference>
<keyword evidence="3" id="KW-0732">Signal</keyword>
<keyword evidence="2" id="KW-0325">Glycoprotein</keyword>
<protein>
    <submittedName>
        <fullName evidence="5">GILT-like protein 1 isoform X1</fullName>
    </submittedName>
</protein>
<dbReference type="RefSeq" id="XP_018322359.1">
    <property type="nucleotide sequence ID" value="XM_018466857.1"/>
</dbReference>